<dbReference type="GO" id="GO:0016491">
    <property type="term" value="F:oxidoreductase activity"/>
    <property type="evidence" value="ECO:0007669"/>
    <property type="project" value="UniProtKB-KW"/>
</dbReference>
<comment type="caution">
    <text evidence="6">The sequence shown here is derived from an EMBL/GenBank/DDBJ whole genome shotgun (WGS) entry which is preliminary data.</text>
</comment>
<name>A0A4R1BCT5_9ACTN</name>
<dbReference type="Gene3D" id="3.30.465.10">
    <property type="match status" value="1"/>
</dbReference>
<dbReference type="InterPro" id="IPR036318">
    <property type="entry name" value="FAD-bd_PCMH-like_sf"/>
</dbReference>
<proteinExistence type="predicted"/>
<dbReference type="OrthoDB" id="9811557at2"/>
<dbReference type="SUPFAM" id="SSF56176">
    <property type="entry name" value="FAD-binding/transporter-associated domain-like"/>
    <property type="match status" value="1"/>
</dbReference>
<gene>
    <name evidence="6" type="ORF">E0L93_13690</name>
</gene>
<evidence type="ECO:0000313" key="6">
    <source>
        <dbReference type="EMBL" id="TCJ14875.1"/>
    </source>
</evidence>
<dbReference type="AlphaFoldDB" id="A0A4R1BCT5"/>
<dbReference type="PANTHER" id="PTHR11748">
    <property type="entry name" value="D-LACTATE DEHYDROGENASE"/>
    <property type="match status" value="1"/>
</dbReference>
<evidence type="ECO:0000256" key="3">
    <source>
        <dbReference type="ARBA" id="ARBA00022827"/>
    </source>
</evidence>
<reference evidence="6 7" key="1">
    <citation type="submission" date="2019-03" db="EMBL/GenBank/DDBJ databases">
        <title>Whole genome sequence of a novel Rubrobacter taiwanensis strain, isolated from Yellowstone National Park.</title>
        <authorList>
            <person name="Freed S."/>
            <person name="Ramaley R.F."/>
            <person name="Kyndt J.A."/>
        </authorList>
    </citation>
    <scope>NUCLEOTIDE SEQUENCE [LARGE SCALE GENOMIC DNA]</scope>
    <source>
        <strain evidence="6 7">Yellowstone</strain>
    </source>
</reference>
<dbReference type="PROSITE" id="PS51387">
    <property type="entry name" value="FAD_PCMH"/>
    <property type="match status" value="1"/>
</dbReference>
<dbReference type="InterPro" id="IPR004113">
    <property type="entry name" value="FAD-bd_oxidored_4_C"/>
</dbReference>
<feature type="domain" description="FAD-binding PCMH-type" evidence="5">
    <location>
        <begin position="17"/>
        <end position="195"/>
    </location>
</feature>
<dbReference type="InterPro" id="IPR016171">
    <property type="entry name" value="Vanillyl_alc_oxidase_C-sub2"/>
</dbReference>
<protein>
    <submittedName>
        <fullName evidence="6">FAD-binding oxidoreductase</fullName>
    </submittedName>
</protein>
<dbReference type="InterPro" id="IPR006094">
    <property type="entry name" value="Oxid_FAD_bind_N"/>
</dbReference>
<dbReference type="EMBL" id="SKBU01000031">
    <property type="protein sequence ID" value="TCJ14875.1"/>
    <property type="molecule type" value="Genomic_DNA"/>
</dbReference>
<dbReference type="Pfam" id="PF02913">
    <property type="entry name" value="FAD-oxidase_C"/>
    <property type="match status" value="1"/>
</dbReference>
<keyword evidence="7" id="KW-1185">Reference proteome</keyword>
<dbReference type="InterPro" id="IPR016164">
    <property type="entry name" value="FAD-linked_Oxase-like_C"/>
</dbReference>
<dbReference type="Gene3D" id="1.10.45.10">
    <property type="entry name" value="Vanillyl-alcohol Oxidase, Chain A, domain 4"/>
    <property type="match status" value="1"/>
</dbReference>
<dbReference type="SUPFAM" id="SSF55103">
    <property type="entry name" value="FAD-linked oxidases, C-terminal domain"/>
    <property type="match status" value="1"/>
</dbReference>
<dbReference type="Pfam" id="PF01565">
    <property type="entry name" value="FAD_binding_4"/>
    <property type="match status" value="1"/>
</dbReference>
<accession>A0A4R1BCT5</accession>
<evidence type="ECO:0000259" key="5">
    <source>
        <dbReference type="PROSITE" id="PS51387"/>
    </source>
</evidence>
<sequence>MVGGEHVREAVPDDAVDGVVPSIVVEPGSVEEVSEVLKLASGAGLKVAPRGSGTKMELGNPPAGLDVILSTRRLNRIIEHAAGDLVAGVQAGVRLEDLQEELSGANQMLALDPPEAEGTVGGIVAADASGPRRLRYGTARDLLIGITVVLADGTVARAGGKVVKNVAGYDLSKLFTRSLGTLGVIVETIWRLHPVPFASGTVAAELEDAASAGAAVQSILHSSLVPGALELRWRGGRGRLAVLIEGVKPGVEAQSRAARELLGEHGEARILDESEEDELWSELLPMPWESGGIGLKIAGVPAGLPDVLESVERITGRYGFEPEISGHAGTGVTFVGLSGGDEDSRAAAIGELRRGVEERGGSLVLVQAPAELKRRVEVWGSTGDALQLMRRVKERFDPGYILNPGRFVGGI</sequence>
<evidence type="ECO:0000256" key="4">
    <source>
        <dbReference type="ARBA" id="ARBA00023002"/>
    </source>
</evidence>
<dbReference type="PANTHER" id="PTHR11748:SF103">
    <property type="entry name" value="GLYCOLATE OXIDASE SUBUNIT GLCE"/>
    <property type="match status" value="1"/>
</dbReference>
<evidence type="ECO:0000313" key="7">
    <source>
        <dbReference type="Proteomes" id="UP000295244"/>
    </source>
</evidence>
<dbReference type="InterPro" id="IPR016169">
    <property type="entry name" value="FAD-bd_PCMH_sub2"/>
</dbReference>
<keyword evidence="2" id="KW-0285">Flavoprotein</keyword>
<evidence type="ECO:0000256" key="1">
    <source>
        <dbReference type="ARBA" id="ARBA00001974"/>
    </source>
</evidence>
<dbReference type="Proteomes" id="UP000295244">
    <property type="component" value="Unassembled WGS sequence"/>
</dbReference>
<dbReference type="GO" id="GO:0071949">
    <property type="term" value="F:FAD binding"/>
    <property type="evidence" value="ECO:0007669"/>
    <property type="project" value="InterPro"/>
</dbReference>
<keyword evidence="4" id="KW-0560">Oxidoreductase</keyword>
<organism evidence="6 7">
    <name type="scientific">Rubrobacter taiwanensis</name>
    <dbReference type="NCBI Taxonomy" id="185139"/>
    <lineage>
        <taxon>Bacteria</taxon>
        <taxon>Bacillati</taxon>
        <taxon>Actinomycetota</taxon>
        <taxon>Rubrobacteria</taxon>
        <taxon>Rubrobacterales</taxon>
        <taxon>Rubrobacteraceae</taxon>
        <taxon>Rubrobacter</taxon>
    </lineage>
</organism>
<dbReference type="InterPro" id="IPR016166">
    <property type="entry name" value="FAD-bd_PCMH"/>
</dbReference>
<comment type="cofactor">
    <cofactor evidence="1">
        <name>FAD</name>
        <dbReference type="ChEBI" id="CHEBI:57692"/>
    </cofactor>
</comment>
<evidence type="ECO:0000256" key="2">
    <source>
        <dbReference type="ARBA" id="ARBA00022630"/>
    </source>
</evidence>
<keyword evidence="3" id="KW-0274">FAD</keyword>